<evidence type="ECO:0000313" key="2">
    <source>
        <dbReference type="Proteomes" id="UP000255365"/>
    </source>
</evidence>
<gene>
    <name evidence="1" type="ORF">DEU51_105171</name>
</gene>
<accession>A0A370SP49</accession>
<comment type="caution">
    <text evidence="1">The sequence shown here is derived from an EMBL/GenBank/DDBJ whole genome shotgun (WGS) entry which is preliminary data.</text>
</comment>
<protein>
    <submittedName>
        <fullName evidence="1">Uncharacterized protein</fullName>
    </submittedName>
</protein>
<reference evidence="1 2" key="1">
    <citation type="submission" date="2018-07" db="EMBL/GenBank/DDBJ databases">
        <title>Genome sequencing of rice bacterial endophytes.</title>
        <authorList>
            <person name="Venturi V."/>
        </authorList>
    </citation>
    <scope>NUCLEOTIDE SEQUENCE [LARGE SCALE GENOMIC DNA]</scope>
    <source>
        <strain evidence="1 2">E2333</strain>
    </source>
</reference>
<dbReference type="AlphaFoldDB" id="A0A370SP49"/>
<name>A0A370SP49_PSEJE</name>
<organism evidence="1 2">
    <name type="scientific">Pseudomonas jessenii</name>
    <dbReference type="NCBI Taxonomy" id="77298"/>
    <lineage>
        <taxon>Bacteria</taxon>
        <taxon>Pseudomonadati</taxon>
        <taxon>Pseudomonadota</taxon>
        <taxon>Gammaproteobacteria</taxon>
        <taxon>Pseudomonadales</taxon>
        <taxon>Pseudomonadaceae</taxon>
        <taxon>Pseudomonas</taxon>
    </lineage>
</organism>
<evidence type="ECO:0000313" key="1">
    <source>
        <dbReference type="EMBL" id="RDL21460.1"/>
    </source>
</evidence>
<dbReference type="RefSeq" id="WP_042561778.1">
    <property type="nucleotide sequence ID" value="NZ_QRAV01000005.1"/>
</dbReference>
<proteinExistence type="predicted"/>
<dbReference type="Proteomes" id="UP000255365">
    <property type="component" value="Unassembled WGS sequence"/>
</dbReference>
<sequence length="201" mass="22132">MIRFVIVVLFMYCGTAWSAPLEHKLLCNDGDNEHGSSAGLILAFEGVEIFLDNTDRGCRAEYVYREALDGASNSLIFSYPTSDDMGLNAQIIIFAAPDSGGVARYIGSIPAGATELEDGNYEDIQQSGNSIYKNIYRIERREVVVTYGKELIISGKQCVYRDRSDSACQEMLGSFSSPVCVFNDGERKVLAAMNECADMKQ</sequence>
<dbReference type="EMBL" id="QRAV01000005">
    <property type="protein sequence ID" value="RDL21460.1"/>
    <property type="molecule type" value="Genomic_DNA"/>
</dbReference>